<dbReference type="RefSeq" id="WP_187255046.1">
    <property type="nucleotide sequence ID" value="NZ_JBHULF010000006.1"/>
</dbReference>
<comment type="caution">
    <text evidence="8">The sequence shown here is derived from an EMBL/GenBank/DDBJ whole genome shotgun (WGS) entry which is preliminary data.</text>
</comment>
<keyword evidence="6 7" id="KW-0472">Membrane</keyword>
<dbReference type="PANTHER" id="PTHR33452">
    <property type="entry name" value="OXIDOREDUCTASE CATD-RELATED"/>
    <property type="match status" value="1"/>
</dbReference>
<feature type="transmembrane region" description="Helical" evidence="7">
    <location>
        <begin position="21"/>
        <end position="39"/>
    </location>
</feature>
<protein>
    <submittedName>
        <fullName evidence="8">DoxX family protein</fullName>
    </submittedName>
</protein>
<accession>A0ABR7M3U7</accession>
<keyword evidence="3" id="KW-1003">Cell membrane</keyword>
<keyword evidence="9" id="KW-1185">Reference proteome</keyword>
<dbReference type="InterPro" id="IPR051907">
    <property type="entry name" value="DoxX-like_oxidoreductase"/>
</dbReference>
<dbReference type="Pfam" id="PF07681">
    <property type="entry name" value="DoxX"/>
    <property type="match status" value="1"/>
</dbReference>
<evidence type="ECO:0000256" key="1">
    <source>
        <dbReference type="ARBA" id="ARBA00004651"/>
    </source>
</evidence>
<evidence type="ECO:0000256" key="3">
    <source>
        <dbReference type="ARBA" id="ARBA00022475"/>
    </source>
</evidence>
<name>A0ABR7M3U7_9BACT</name>
<dbReference type="PANTHER" id="PTHR33452:SF1">
    <property type="entry name" value="INNER MEMBRANE PROTEIN YPHA-RELATED"/>
    <property type="match status" value="1"/>
</dbReference>
<keyword evidence="4 7" id="KW-0812">Transmembrane</keyword>
<dbReference type="InterPro" id="IPR032808">
    <property type="entry name" value="DoxX"/>
</dbReference>
<reference evidence="8 9" key="1">
    <citation type="submission" date="2016-07" db="EMBL/GenBank/DDBJ databases">
        <title>Genome analysis of Flavihumibacter stibioxidans YS-17.</title>
        <authorList>
            <person name="Shi K."/>
            <person name="Han Y."/>
            <person name="Wang G."/>
        </authorList>
    </citation>
    <scope>NUCLEOTIDE SEQUENCE [LARGE SCALE GENOMIC DNA]</scope>
    <source>
        <strain evidence="8 9">YS-17</strain>
    </source>
</reference>
<evidence type="ECO:0000256" key="2">
    <source>
        <dbReference type="ARBA" id="ARBA00006679"/>
    </source>
</evidence>
<feature type="transmembrane region" description="Helical" evidence="7">
    <location>
        <begin position="85"/>
        <end position="102"/>
    </location>
</feature>
<comment type="similarity">
    <text evidence="2">Belongs to the DoxX family.</text>
</comment>
<comment type="subcellular location">
    <subcellularLocation>
        <location evidence="1">Cell membrane</location>
        <topology evidence="1">Multi-pass membrane protein</topology>
    </subcellularLocation>
</comment>
<keyword evidence="5 7" id="KW-1133">Transmembrane helix</keyword>
<evidence type="ECO:0000256" key="5">
    <source>
        <dbReference type="ARBA" id="ARBA00022989"/>
    </source>
</evidence>
<sequence length="145" mass="16494">MNLLHRVELWGDRHHPRWMDIIRIALGIFLCIKGVQFVYNMSELLARVDANLPMPEFAMVVLGHYIFVAHLLGGILLVLGAYTRIASLIQIPIVLGAIFFVNSSRELWRPFPELIVSLVVLLLLVYFLVAGDGQWIIKTDDKTGR</sequence>
<dbReference type="EMBL" id="MBUA01000001">
    <property type="protein sequence ID" value="MBC6489691.1"/>
    <property type="molecule type" value="Genomic_DNA"/>
</dbReference>
<dbReference type="Proteomes" id="UP000765802">
    <property type="component" value="Unassembled WGS sequence"/>
</dbReference>
<evidence type="ECO:0000313" key="9">
    <source>
        <dbReference type="Proteomes" id="UP000765802"/>
    </source>
</evidence>
<feature type="transmembrane region" description="Helical" evidence="7">
    <location>
        <begin position="59"/>
        <end position="78"/>
    </location>
</feature>
<evidence type="ECO:0000256" key="7">
    <source>
        <dbReference type="SAM" id="Phobius"/>
    </source>
</evidence>
<proteinExistence type="inferred from homology"/>
<evidence type="ECO:0000256" key="6">
    <source>
        <dbReference type="ARBA" id="ARBA00023136"/>
    </source>
</evidence>
<gene>
    <name evidence="8" type="ORF">BC349_01820</name>
</gene>
<organism evidence="8 9">
    <name type="scientific">Flavihumibacter stibioxidans</name>
    <dbReference type="NCBI Taxonomy" id="1834163"/>
    <lineage>
        <taxon>Bacteria</taxon>
        <taxon>Pseudomonadati</taxon>
        <taxon>Bacteroidota</taxon>
        <taxon>Chitinophagia</taxon>
        <taxon>Chitinophagales</taxon>
        <taxon>Chitinophagaceae</taxon>
        <taxon>Flavihumibacter</taxon>
    </lineage>
</organism>
<evidence type="ECO:0000313" key="8">
    <source>
        <dbReference type="EMBL" id="MBC6489691.1"/>
    </source>
</evidence>
<evidence type="ECO:0000256" key="4">
    <source>
        <dbReference type="ARBA" id="ARBA00022692"/>
    </source>
</evidence>
<feature type="transmembrane region" description="Helical" evidence="7">
    <location>
        <begin position="114"/>
        <end position="137"/>
    </location>
</feature>